<keyword evidence="9 12" id="KW-0503">Monooxygenase</keyword>
<evidence type="ECO:0000313" key="13">
    <source>
        <dbReference type="EMBL" id="KAH7299412.1"/>
    </source>
</evidence>
<feature type="binding site" description="axial binding residue" evidence="11">
    <location>
        <position position="87"/>
    </location>
    <ligand>
        <name>heme</name>
        <dbReference type="ChEBI" id="CHEBI:30413"/>
    </ligand>
    <ligandPart>
        <name>Fe</name>
        <dbReference type="ChEBI" id="CHEBI:18248"/>
    </ligandPart>
</feature>
<dbReference type="EMBL" id="CM035429">
    <property type="protein sequence ID" value="KAH7299412.1"/>
    <property type="molecule type" value="Genomic_DNA"/>
</dbReference>
<comment type="similarity">
    <text evidence="2 12">Belongs to the cytochrome P450 family.</text>
</comment>
<proteinExistence type="inferred from homology"/>
<dbReference type="GO" id="GO:0016705">
    <property type="term" value="F:oxidoreductase activity, acting on paired donors, with incorporation or reduction of molecular oxygen"/>
    <property type="evidence" value="ECO:0007669"/>
    <property type="project" value="InterPro"/>
</dbReference>
<evidence type="ECO:0000256" key="12">
    <source>
        <dbReference type="RuleBase" id="RU000461"/>
    </source>
</evidence>
<dbReference type="PRINTS" id="PR00385">
    <property type="entry name" value="P450"/>
</dbReference>
<keyword evidence="14" id="KW-1185">Reference proteome</keyword>
<keyword evidence="7 12" id="KW-0560">Oxidoreductase</keyword>
<gene>
    <name evidence="13" type="ORF">KP509_24G010100</name>
</gene>
<evidence type="ECO:0000256" key="9">
    <source>
        <dbReference type="ARBA" id="ARBA00023033"/>
    </source>
</evidence>
<evidence type="ECO:0000256" key="5">
    <source>
        <dbReference type="ARBA" id="ARBA00022723"/>
    </source>
</evidence>
<evidence type="ECO:0000256" key="2">
    <source>
        <dbReference type="ARBA" id="ARBA00010617"/>
    </source>
</evidence>
<evidence type="ECO:0000256" key="4">
    <source>
        <dbReference type="ARBA" id="ARBA00022692"/>
    </source>
</evidence>
<dbReference type="OMA" id="NRIERAC"/>
<evidence type="ECO:0000313" key="14">
    <source>
        <dbReference type="Proteomes" id="UP000825935"/>
    </source>
</evidence>
<sequence length="140" mass="15714">MVIYEALRLYPPVIALVRETDTDMKLGNKLIPAGTAIIVPIIAWHQDERFWGADVKEFNPERFAEGITKACKVPGAYLPFSFGPRNCIGQVFATIEAKVVLATILQRYRFCISSQYVHAPTVVVTLKPEFGMPIVFEEVL</sequence>
<dbReference type="PANTHER" id="PTHR24282">
    <property type="entry name" value="CYTOCHROME P450 FAMILY MEMBER"/>
    <property type="match status" value="1"/>
</dbReference>
<dbReference type="InterPro" id="IPR050665">
    <property type="entry name" value="Cytochrome_P450_Monooxygen"/>
</dbReference>
<dbReference type="SUPFAM" id="SSF48264">
    <property type="entry name" value="Cytochrome P450"/>
    <property type="match status" value="1"/>
</dbReference>
<comment type="caution">
    <text evidence="13">The sequence shown here is derived from an EMBL/GenBank/DDBJ whole genome shotgun (WGS) entry which is preliminary data.</text>
</comment>
<dbReference type="GO" id="GO:0016020">
    <property type="term" value="C:membrane"/>
    <property type="evidence" value="ECO:0007669"/>
    <property type="project" value="UniProtKB-SubCell"/>
</dbReference>
<dbReference type="PRINTS" id="PR00463">
    <property type="entry name" value="EP450I"/>
</dbReference>
<name>A0A8T2RSK3_CERRI</name>
<dbReference type="Gene3D" id="1.10.630.10">
    <property type="entry name" value="Cytochrome P450"/>
    <property type="match status" value="1"/>
</dbReference>
<dbReference type="Pfam" id="PF00067">
    <property type="entry name" value="p450"/>
    <property type="match status" value="1"/>
</dbReference>
<keyword evidence="6" id="KW-1133">Transmembrane helix</keyword>
<keyword evidence="3 11" id="KW-0349">Heme</keyword>
<dbReference type="Proteomes" id="UP000825935">
    <property type="component" value="Chromosome 24"/>
</dbReference>
<evidence type="ECO:0000256" key="10">
    <source>
        <dbReference type="ARBA" id="ARBA00023136"/>
    </source>
</evidence>
<keyword evidence="4" id="KW-0812">Transmembrane</keyword>
<evidence type="ECO:0008006" key="15">
    <source>
        <dbReference type="Google" id="ProtNLM"/>
    </source>
</evidence>
<keyword evidence="8 11" id="KW-0408">Iron</keyword>
<dbReference type="InterPro" id="IPR001128">
    <property type="entry name" value="Cyt_P450"/>
</dbReference>
<dbReference type="InterPro" id="IPR017972">
    <property type="entry name" value="Cyt_P450_CS"/>
</dbReference>
<protein>
    <recommendedName>
        <fullName evidence="15">Cytochrome P450</fullName>
    </recommendedName>
</protein>
<dbReference type="AlphaFoldDB" id="A0A8T2RSK3"/>
<evidence type="ECO:0000256" key="7">
    <source>
        <dbReference type="ARBA" id="ARBA00023002"/>
    </source>
</evidence>
<dbReference type="InterPro" id="IPR036396">
    <property type="entry name" value="Cyt_P450_sf"/>
</dbReference>
<dbReference type="InterPro" id="IPR002401">
    <property type="entry name" value="Cyt_P450_E_grp-I"/>
</dbReference>
<evidence type="ECO:0000256" key="3">
    <source>
        <dbReference type="ARBA" id="ARBA00022617"/>
    </source>
</evidence>
<comment type="subcellular location">
    <subcellularLocation>
        <location evidence="1">Membrane</location>
    </subcellularLocation>
</comment>
<reference evidence="13" key="1">
    <citation type="submission" date="2021-08" db="EMBL/GenBank/DDBJ databases">
        <title>WGS assembly of Ceratopteris richardii.</title>
        <authorList>
            <person name="Marchant D.B."/>
            <person name="Chen G."/>
            <person name="Jenkins J."/>
            <person name="Shu S."/>
            <person name="Leebens-Mack J."/>
            <person name="Grimwood J."/>
            <person name="Schmutz J."/>
            <person name="Soltis P."/>
            <person name="Soltis D."/>
            <person name="Chen Z.-H."/>
        </authorList>
    </citation>
    <scope>NUCLEOTIDE SEQUENCE</scope>
    <source>
        <strain evidence="13">Whitten #5841</strain>
        <tissue evidence="13">Leaf</tissue>
    </source>
</reference>
<organism evidence="13 14">
    <name type="scientific">Ceratopteris richardii</name>
    <name type="common">Triangle waterfern</name>
    <dbReference type="NCBI Taxonomy" id="49495"/>
    <lineage>
        <taxon>Eukaryota</taxon>
        <taxon>Viridiplantae</taxon>
        <taxon>Streptophyta</taxon>
        <taxon>Embryophyta</taxon>
        <taxon>Tracheophyta</taxon>
        <taxon>Polypodiopsida</taxon>
        <taxon>Polypodiidae</taxon>
        <taxon>Polypodiales</taxon>
        <taxon>Pteridineae</taxon>
        <taxon>Pteridaceae</taxon>
        <taxon>Parkerioideae</taxon>
        <taxon>Ceratopteris</taxon>
    </lineage>
</organism>
<dbReference type="GO" id="GO:0004497">
    <property type="term" value="F:monooxygenase activity"/>
    <property type="evidence" value="ECO:0007669"/>
    <property type="project" value="UniProtKB-KW"/>
</dbReference>
<keyword evidence="10" id="KW-0472">Membrane</keyword>
<accession>A0A8T2RSK3</accession>
<keyword evidence="5 11" id="KW-0479">Metal-binding</keyword>
<evidence type="ECO:0000256" key="8">
    <source>
        <dbReference type="ARBA" id="ARBA00023004"/>
    </source>
</evidence>
<evidence type="ECO:0000256" key="6">
    <source>
        <dbReference type="ARBA" id="ARBA00022989"/>
    </source>
</evidence>
<dbReference type="PANTHER" id="PTHR24282:SF211">
    <property type="entry name" value="CYTOCHROME P450-RELATED"/>
    <property type="match status" value="1"/>
</dbReference>
<dbReference type="PROSITE" id="PS00086">
    <property type="entry name" value="CYTOCHROME_P450"/>
    <property type="match status" value="1"/>
</dbReference>
<evidence type="ECO:0000256" key="11">
    <source>
        <dbReference type="PIRSR" id="PIRSR602401-1"/>
    </source>
</evidence>
<evidence type="ECO:0000256" key="1">
    <source>
        <dbReference type="ARBA" id="ARBA00004370"/>
    </source>
</evidence>
<dbReference type="GO" id="GO:0005506">
    <property type="term" value="F:iron ion binding"/>
    <property type="evidence" value="ECO:0007669"/>
    <property type="project" value="InterPro"/>
</dbReference>
<comment type="cofactor">
    <cofactor evidence="11">
        <name>heme</name>
        <dbReference type="ChEBI" id="CHEBI:30413"/>
    </cofactor>
</comment>
<dbReference type="GO" id="GO:0020037">
    <property type="term" value="F:heme binding"/>
    <property type="evidence" value="ECO:0007669"/>
    <property type="project" value="InterPro"/>
</dbReference>
<dbReference type="OrthoDB" id="1470350at2759"/>